<organism evidence="6 7">
    <name type="scientific">Staphylococcus massiliensis S46</name>
    <dbReference type="NCBI Taxonomy" id="1229783"/>
    <lineage>
        <taxon>Bacteria</taxon>
        <taxon>Bacillati</taxon>
        <taxon>Bacillota</taxon>
        <taxon>Bacilli</taxon>
        <taxon>Bacillales</taxon>
        <taxon>Staphylococcaceae</taxon>
        <taxon>Staphylococcus</taxon>
    </lineage>
</organism>
<dbReference type="SMART" id="SM01134">
    <property type="entry name" value="DeoRC"/>
    <property type="match status" value="1"/>
</dbReference>
<dbReference type="InterPro" id="IPR037171">
    <property type="entry name" value="NagB/RpiA_transferase-like"/>
</dbReference>
<dbReference type="SUPFAM" id="SSF46785">
    <property type="entry name" value="Winged helix' DNA-binding domain"/>
    <property type="match status" value="1"/>
</dbReference>
<evidence type="ECO:0000256" key="3">
    <source>
        <dbReference type="ARBA" id="ARBA00023125"/>
    </source>
</evidence>
<dbReference type="InterPro" id="IPR050313">
    <property type="entry name" value="Carb_Metab_HTH_regulators"/>
</dbReference>
<keyword evidence="3" id="KW-0238">DNA-binding</keyword>
<dbReference type="AlphaFoldDB" id="K9AR97"/>
<keyword evidence="2" id="KW-0805">Transcription regulation</keyword>
<dbReference type="PROSITE" id="PS00894">
    <property type="entry name" value="HTH_DEOR_1"/>
    <property type="match status" value="1"/>
</dbReference>
<accession>K9AR97</accession>
<dbReference type="PRINTS" id="PR00037">
    <property type="entry name" value="HTHLACR"/>
</dbReference>
<feature type="domain" description="HTH deoR-type" evidence="5">
    <location>
        <begin position="3"/>
        <end position="58"/>
    </location>
</feature>
<dbReference type="Gene3D" id="3.40.50.1360">
    <property type="match status" value="1"/>
</dbReference>
<dbReference type="PANTHER" id="PTHR30363">
    <property type="entry name" value="HTH-TYPE TRANSCRIPTIONAL REGULATOR SRLR-RELATED"/>
    <property type="match status" value="1"/>
</dbReference>
<dbReference type="SUPFAM" id="SSF100950">
    <property type="entry name" value="NagB/RpiA/CoA transferase-like"/>
    <property type="match status" value="1"/>
</dbReference>
<dbReference type="OrthoDB" id="9797223at2"/>
<dbReference type="InterPro" id="IPR001034">
    <property type="entry name" value="DeoR_HTH"/>
</dbReference>
<dbReference type="GO" id="GO:0003677">
    <property type="term" value="F:DNA binding"/>
    <property type="evidence" value="ECO:0007669"/>
    <property type="project" value="UniProtKB-KW"/>
</dbReference>
<dbReference type="SMART" id="SM00420">
    <property type="entry name" value="HTH_DEOR"/>
    <property type="match status" value="1"/>
</dbReference>
<dbReference type="Proteomes" id="UP000009885">
    <property type="component" value="Unassembled WGS sequence"/>
</dbReference>
<dbReference type="EMBL" id="AMSQ01000006">
    <property type="protein sequence ID" value="EKU48566.1"/>
    <property type="molecule type" value="Genomic_DNA"/>
</dbReference>
<dbReference type="STRING" id="1229783.C273_05125"/>
<dbReference type="Pfam" id="PF00455">
    <property type="entry name" value="DeoRC"/>
    <property type="match status" value="1"/>
</dbReference>
<evidence type="ECO:0000313" key="6">
    <source>
        <dbReference type="EMBL" id="EKU48566.1"/>
    </source>
</evidence>
<gene>
    <name evidence="6" type="ORF">C273_05125</name>
</gene>
<dbReference type="Pfam" id="PF08220">
    <property type="entry name" value="HTH_DeoR"/>
    <property type="match status" value="1"/>
</dbReference>
<proteinExistence type="predicted"/>
<dbReference type="GO" id="GO:0005988">
    <property type="term" value="P:lactose metabolic process"/>
    <property type="evidence" value="ECO:0007669"/>
    <property type="project" value="UniProtKB-KW"/>
</dbReference>
<dbReference type="eggNOG" id="COG1349">
    <property type="taxonomic scope" value="Bacteria"/>
</dbReference>
<dbReference type="PANTHER" id="PTHR30363:SF56">
    <property type="entry name" value="TRANSCRIPTIONAL REGULATOR, DEOR FAMILY"/>
    <property type="match status" value="1"/>
</dbReference>
<dbReference type="InterPro" id="IPR018356">
    <property type="entry name" value="Tscrpt_reg_HTH_DeoR_CS"/>
</dbReference>
<reference evidence="6 7" key="1">
    <citation type="journal article" date="2013" name="Genome Announc.">
        <title>Genome Sequence of Staphylococcus massiliensis Strain S46, Isolated from the Surface of Healthy Human Skin.</title>
        <authorList>
            <person name="Srivastav R."/>
            <person name="Singh A."/>
            <person name="Jangir P.K."/>
            <person name="Kumari C."/>
            <person name="Muduli S."/>
            <person name="Sharma R."/>
        </authorList>
    </citation>
    <scope>NUCLEOTIDE SEQUENCE [LARGE SCALE GENOMIC DNA]</scope>
    <source>
        <strain evidence="6 7">S46</strain>
    </source>
</reference>
<keyword evidence="1" id="KW-0423">Lactose metabolism</keyword>
<dbReference type="GO" id="GO:0003700">
    <property type="term" value="F:DNA-binding transcription factor activity"/>
    <property type="evidence" value="ECO:0007669"/>
    <property type="project" value="InterPro"/>
</dbReference>
<evidence type="ECO:0000313" key="7">
    <source>
        <dbReference type="Proteomes" id="UP000009885"/>
    </source>
</evidence>
<dbReference type="InterPro" id="IPR036388">
    <property type="entry name" value="WH-like_DNA-bd_sf"/>
</dbReference>
<dbReference type="InterPro" id="IPR036390">
    <property type="entry name" value="WH_DNA-bd_sf"/>
</dbReference>
<evidence type="ECO:0000256" key="4">
    <source>
        <dbReference type="ARBA" id="ARBA00023163"/>
    </source>
</evidence>
<dbReference type="PROSITE" id="PS51000">
    <property type="entry name" value="HTH_DEOR_2"/>
    <property type="match status" value="1"/>
</dbReference>
<dbReference type="Gene3D" id="1.10.10.10">
    <property type="entry name" value="Winged helix-like DNA-binding domain superfamily/Winged helix DNA-binding domain"/>
    <property type="match status" value="1"/>
</dbReference>
<dbReference type="InterPro" id="IPR014036">
    <property type="entry name" value="DeoR-like_C"/>
</dbReference>
<dbReference type="PATRIC" id="fig|1229783.3.peg.1035"/>
<keyword evidence="4" id="KW-0804">Transcription</keyword>
<comment type="caution">
    <text evidence="6">The sequence shown here is derived from an EMBL/GenBank/DDBJ whole genome shotgun (WGS) entry which is preliminary data.</text>
</comment>
<protein>
    <submittedName>
        <fullName evidence="6">Transcription repressor of fructose operon</fullName>
    </submittedName>
</protein>
<keyword evidence="7" id="KW-1185">Reference proteome</keyword>
<name>K9AR97_9STAP</name>
<evidence type="ECO:0000256" key="1">
    <source>
        <dbReference type="ARBA" id="ARBA00022736"/>
    </source>
</evidence>
<sequence length="251" mass="28213">MLSEKRYELIVQELNKSEIVSLQSLVKSVGVSESTIRRDLSQLQQQGVLKRVHGGAMLTKPKRPELSMFDKKTLNTDEKTEIGKLAAEQIQDGDFIFIDAGTTTYEMISCINAKDVVVVTNGVTHVEALTQKGIKTFLLGGEVKHTTLATIGDRAVDTLRKYRFSKVFLGMNGFDYDNGFTTPDDKEALIKSTAIELGFQHYILVDHSKYNDVHFAHVNLKSNSYVITSKKAQKLPNFSHYNQKYKFVGVE</sequence>
<evidence type="ECO:0000256" key="2">
    <source>
        <dbReference type="ARBA" id="ARBA00023015"/>
    </source>
</evidence>
<evidence type="ECO:0000259" key="5">
    <source>
        <dbReference type="PROSITE" id="PS51000"/>
    </source>
</evidence>
<dbReference type="RefSeq" id="WP_009383131.1">
    <property type="nucleotide sequence ID" value="NZ_AMSQ01000006.1"/>
</dbReference>